<dbReference type="EMBL" id="BMVU01000005">
    <property type="protein sequence ID" value="GGX65589.1"/>
    <property type="molecule type" value="Genomic_DNA"/>
</dbReference>
<accession>A0A918KK73</accession>
<sequence length="77" mass="7434">MPPATGTAAGIAASAATASSSEAGSVTACAACGACVVKTGCPFPLPTWSHLLSYGTCRQGGRGNSGTFNQCPDAGVR</sequence>
<evidence type="ECO:0000313" key="1">
    <source>
        <dbReference type="EMBL" id="GGX65589.1"/>
    </source>
</evidence>
<name>A0A918KK73_9ACTN</name>
<keyword evidence="2" id="KW-1185">Reference proteome</keyword>
<dbReference type="Proteomes" id="UP000619244">
    <property type="component" value="Unassembled WGS sequence"/>
</dbReference>
<organism evidence="1 2">
    <name type="scientific">Streptomyces minutiscleroticus</name>
    <dbReference type="NCBI Taxonomy" id="68238"/>
    <lineage>
        <taxon>Bacteria</taxon>
        <taxon>Bacillati</taxon>
        <taxon>Actinomycetota</taxon>
        <taxon>Actinomycetes</taxon>
        <taxon>Kitasatosporales</taxon>
        <taxon>Streptomycetaceae</taxon>
        <taxon>Streptomyces</taxon>
    </lineage>
</organism>
<gene>
    <name evidence="1" type="ORF">GCM10010358_19960</name>
</gene>
<reference evidence="1" key="1">
    <citation type="journal article" date="2014" name="Int. J. Syst. Evol. Microbiol.">
        <title>Complete genome sequence of Corynebacterium casei LMG S-19264T (=DSM 44701T), isolated from a smear-ripened cheese.</title>
        <authorList>
            <consortium name="US DOE Joint Genome Institute (JGI-PGF)"/>
            <person name="Walter F."/>
            <person name="Albersmeier A."/>
            <person name="Kalinowski J."/>
            <person name="Ruckert C."/>
        </authorList>
    </citation>
    <scope>NUCLEOTIDE SEQUENCE</scope>
    <source>
        <strain evidence="1">JCM 4790</strain>
    </source>
</reference>
<reference evidence="1" key="2">
    <citation type="submission" date="2020-09" db="EMBL/GenBank/DDBJ databases">
        <authorList>
            <person name="Sun Q."/>
            <person name="Ohkuma M."/>
        </authorList>
    </citation>
    <scope>NUCLEOTIDE SEQUENCE</scope>
    <source>
        <strain evidence="1">JCM 4790</strain>
    </source>
</reference>
<protein>
    <submittedName>
        <fullName evidence="1">Uncharacterized protein</fullName>
    </submittedName>
</protein>
<evidence type="ECO:0000313" key="2">
    <source>
        <dbReference type="Proteomes" id="UP000619244"/>
    </source>
</evidence>
<proteinExistence type="predicted"/>
<comment type="caution">
    <text evidence="1">The sequence shown here is derived from an EMBL/GenBank/DDBJ whole genome shotgun (WGS) entry which is preliminary data.</text>
</comment>
<dbReference type="AlphaFoldDB" id="A0A918KK73"/>